<dbReference type="Gene3D" id="1.25.40.120">
    <property type="entry name" value="Protein prenylyltransferase"/>
    <property type="match status" value="1"/>
</dbReference>
<keyword evidence="15" id="KW-1185">Reference proteome</keyword>
<dbReference type="SUPFAM" id="SSF48439">
    <property type="entry name" value="Protein prenylyltransferase"/>
    <property type="match status" value="1"/>
</dbReference>
<comment type="similarity">
    <text evidence="2">Belongs to the protein prenyltransferase subunit alpha family.</text>
</comment>
<evidence type="ECO:0000256" key="6">
    <source>
        <dbReference type="ARBA" id="ARBA00022679"/>
    </source>
</evidence>
<dbReference type="OMA" id="HRHTIID"/>
<evidence type="ECO:0000256" key="11">
    <source>
        <dbReference type="ARBA" id="ARBA00042436"/>
    </source>
</evidence>
<comment type="cofactor">
    <cofactor evidence="1">
        <name>Mg(2+)</name>
        <dbReference type="ChEBI" id="CHEBI:18420"/>
    </cofactor>
</comment>
<evidence type="ECO:0000256" key="12">
    <source>
        <dbReference type="ARBA" id="ARBA00043086"/>
    </source>
</evidence>
<dbReference type="AlphaFoldDB" id="A0A1G4MAJ9"/>
<evidence type="ECO:0000256" key="1">
    <source>
        <dbReference type="ARBA" id="ARBA00001946"/>
    </source>
</evidence>
<dbReference type="OrthoDB" id="272289at2759"/>
<dbReference type="InterPro" id="IPR002088">
    <property type="entry name" value="Prenyl_trans_a"/>
</dbReference>
<dbReference type="EC" id="2.5.1.59" evidence="3"/>
<evidence type="ECO:0000313" key="14">
    <source>
        <dbReference type="EMBL" id="SCW00863.1"/>
    </source>
</evidence>
<dbReference type="PROSITE" id="PS51147">
    <property type="entry name" value="PFTA"/>
    <property type="match status" value="5"/>
</dbReference>
<evidence type="ECO:0000313" key="15">
    <source>
        <dbReference type="Proteomes" id="UP000190831"/>
    </source>
</evidence>
<dbReference type="PANTHER" id="PTHR11129:SF1">
    <property type="entry name" value="PROTEIN FARNESYLTRANSFERASE_GERANYLGERANYLTRANSFERASE TYPE-1 SUBUNIT ALPHA"/>
    <property type="match status" value="1"/>
</dbReference>
<dbReference type="PANTHER" id="PTHR11129">
    <property type="entry name" value="PROTEIN FARNESYLTRANSFERASE ALPHA SUBUNIT/RAB GERANYLGERANYL TRANSFERASE ALPHA SUBUNIT"/>
    <property type="match status" value="1"/>
</dbReference>
<evidence type="ECO:0000256" key="13">
    <source>
        <dbReference type="ARBA" id="ARBA00043219"/>
    </source>
</evidence>
<keyword evidence="5" id="KW-0637">Prenyltransferase</keyword>
<gene>
    <name evidence="14" type="ORF">LAFE_0C13674G</name>
</gene>
<organism evidence="14 15">
    <name type="scientific">Lachancea fermentati</name>
    <name type="common">Zygosaccharomyces fermentati</name>
    <dbReference type="NCBI Taxonomy" id="4955"/>
    <lineage>
        <taxon>Eukaryota</taxon>
        <taxon>Fungi</taxon>
        <taxon>Dikarya</taxon>
        <taxon>Ascomycota</taxon>
        <taxon>Saccharomycotina</taxon>
        <taxon>Saccharomycetes</taxon>
        <taxon>Saccharomycetales</taxon>
        <taxon>Saccharomycetaceae</taxon>
        <taxon>Lachancea</taxon>
    </lineage>
</organism>
<evidence type="ECO:0000256" key="4">
    <source>
        <dbReference type="ARBA" id="ARBA00012702"/>
    </source>
</evidence>
<evidence type="ECO:0000256" key="3">
    <source>
        <dbReference type="ARBA" id="ARBA00012700"/>
    </source>
</evidence>
<dbReference type="GO" id="GO:0005953">
    <property type="term" value="C:CAAX-protein geranylgeranyltransferase complex"/>
    <property type="evidence" value="ECO:0007669"/>
    <property type="project" value="TreeGrafter"/>
</dbReference>
<proteinExistence type="inferred from homology"/>
<dbReference type="GO" id="GO:0005965">
    <property type="term" value="C:protein farnesyltransferase complex"/>
    <property type="evidence" value="ECO:0007669"/>
    <property type="project" value="TreeGrafter"/>
</dbReference>
<dbReference type="STRING" id="4955.A0A1G4MAJ9"/>
<reference evidence="14 15" key="1">
    <citation type="submission" date="2016-03" db="EMBL/GenBank/DDBJ databases">
        <authorList>
            <person name="Devillers H."/>
        </authorList>
    </citation>
    <scope>NUCLEOTIDE SEQUENCE [LARGE SCALE GENOMIC DNA]</scope>
    <source>
        <strain evidence="14">CBS 6772</strain>
    </source>
</reference>
<evidence type="ECO:0000256" key="7">
    <source>
        <dbReference type="ARBA" id="ARBA00022737"/>
    </source>
</evidence>
<dbReference type="Proteomes" id="UP000190831">
    <property type="component" value="Chromosome C"/>
</dbReference>
<evidence type="ECO:0000256" key="10">
    <source>
        <dbReference type="ARBA" id="ARBA00041392"/>
    </source>
</evidence>
<keyword evidence="7" id="KW-0677">Repeat</keyword>
<keyword evidence="6" id="KW-0808">Transferase</keyword>
<name>A0A1G4MAJ9_LACFM</name>
<evidence type="ECO:0000256" key="8">
    <source>
        <dbReference type="ARBA" id="ARBA00022842"/>
    </source>
</evidence>
<accession>A0A1G4MAJ9</accession>
<protein>
    <recommendedName>
        <fullName evidence="9">Protein farnesyltransferase/geranylgeranyltransferase type-1 subunit alpha</fullName>
        <ecNumber evidence="4">2.5.1.58</ecNumber>
        <ecNumber evidence="3">2.5.1.59</ecNumber>
    </recommendedName>
    <alternativeName>
        <fullName evidence="12">CAAX farnesyltransferase subunit alpha</fullName>
    </alternativeName>
    <alternativeName>
        <fullName evidence="11">FTase-alpha</fullName>
    </alternativeName>
    <alternativeName>
        <fullName evidence="10">Ras proteins prenyltransferase subunit alpha</fullName>
    </alternativeName>
    <alternativeName>
        <fullName evidence="13">Type I protein geranyl-geranyltransferase subunit alpha</fullName>
    </alternativeName>
</protein>
<dbReference type="EC" id="2.5.1.58" evidence="4"/>
<keyword evidence="8" id="KW-0460">Magnesium</keyword>
<evidence type="ECO:0000256" key="2">
    <source>
        <dbReference type="ARBA" id="ARBA00006734"/>
    </source>
</evidence>
<dbReference type="EMBL" id="LT598485">
    <property type="protein sequence ID" value="SCW00863.1"/>
    <property type="molecule type" value="Genomic_DNA"/>
</dbReference>
<evidence type="ECO:0000256" key="9">
    <source>
        <dbReference type="ARBA" id="ARBA00040965"/>
    </source>
</evidence>
<evidence type="ECO:0000256" key="5">
    <source>
        <dbReference type="ARBA" id="ARBA00022602"/>
    </source>
</evidence>
<dbReference type="GO" id="GO:0004660">
    <property type="term" value="F:protein farnesyltransferase activity"/>
    <property type="evidence" value="ECO:0007669"/>
    <property type="project" value="UniProtKB-EC"/>
</dbReference>
<dbReference type="GO" id="GO:0004662">
    <property type="term" value="F:CAAX-protein geranylgeranyltransferase activity"/>
    <property type="evidence" value="ECO:0007669"/>
    <property type="project" value="UniProtKB-EC"/>
</dbReference>
<sequence>MLDFKYDFDDIIPLPISSDAEGELCQIMYDDDYKHLMGIARAMLESKELSERALHITNSVVEVVPAFYTIWNYRYNIVRFLYGENAEALDKELDWLDEFTLNNPKNYQIWSYRQAILQLHPKPSFKRELPILHSMIDDDTKNYHVWSYRRWCVLFFKDFTKELAFAGDFIRRDVYNNSAWCHRMFVLKNYHPSAQEIEAEITYAKEMIEKAPQNISPWNYLRGIHEVFLSGNYSPETVEFALSFVGDFFERKFSINHEGSLCEEAPVVESSFALELLATVYSKRREHLQKAKEAYHGLIAWYDPIRKNFWEYRLGLLEKDEGK</sequence>
<dbReference type="Pfam" id="PF01239">
    <property type="entry name" value="PPTA"/>
    <property type="match status" value="4"/>
</dbReference>